<dbReference type="NCBIfam" id="NF005621">
    <property type="entry name" value="PRK07375.1-6"/>
    <property type="match status" value="1"/>
</dbReference>
<dbReference type="Gene3D" id="1.10.287.3510">
    <property type="match status" value="1"/>
</dbReference>
<evidence type="ECO:0000256" key="5">
    <source>
        <dbReference type="SAM" id="Phobius"/>
    </source>
</evidence>
<feature type="transmembrane region" description="Helical" evidence="5">
    <location>
        <begin position="54"/>
        <end position="72"/>
    </location>
</feature>
<feature type="transmembrane region" description="Helical" evidence="5">
    <location>
        <begin position="25"/>
        <end position="42"/>
    </location>
</feature>
<dbReference type="GO" id="GO:0016020">
    <property type="term" value="C:membrane"/>
    <property type="evidence" value="ECO:0007669"/>
    <property type="project" value="UniProtKB-SubCell"/>
</dbReference>
<keyword evidence="7" id="KW-1185">Reference proteome</keyword>
<dbReference type="RefSeq" id="WP_218120842.1">
    <property type="nucleotide sequence ID" value="NZ_FNFC01000003.1"/>
</dbReference>
<dbReference type="InterPro" id="IPR050601">
    <property type="entry name" value="CPA3_antiporter_subunitC"/>
</dbReference>
<dbReference type="InterPro" id="IPR039428">
    <property type="entry name" value="NUOK/Mnh_C1-like"/>
</dbReference>
<keyword evidence="2 5" id="KW-0812">Transmembrane</keyword>
<dbReference type="NCBIfam" id="NF005624">
    <property type="entry name" value="PRK07375.2-3"/>
    <property type="match status" value="1"/>
</dbReference>
<evidence type="ECO:0000256" key="2">
    <source>
        <dbReference type="ARBA" id="ARBA00022692"/>
    </source>
</evidence>
<reference evidence="6 7" key="1">
    <citation type="submission" date="2016-10" db="EMBL/GenBank/DDBJ databases">
        <authorList>
            <person name="de Groot N.N."/>
        </authorList>
    </citation>
    <scope>NUCLEOTIDE SEQUENCE [LARGE SCALE GENOMIC DNA]</scope>
    <source>
        <strain evidence="6 7">IBRC-M10015</strain>
    </source>
</reference>
<sequence>MSRLVSATAGVTGTPLVTDILTNQYTYLLFALLLVIGLYMVVASSNLVKKIIGLNLFQSAIFLFFVSTAYLGESGGESGQAPIIPKKAVAYDPYASPLPQVIVLTAIVVGVALTAVGLALVIRIYGEYGTLDEETLREVRADD</sequence>
<gene>
    <name evidence="6" type="ORF">SAMN05216226_103239</name>
</gene>
<dbReference type="Pfam" id="PF00420">
    <property type="entry name" value="Oxidored_q2"/>
    <property type="match status" value="1"/>
</dbReference>
<evidence type="ECO:0000313" key="7">
    <source>
        <dbReference type="Proteomes" id="UP000198856"/>
    </source>
</evidence>
<evidence type="ECO:0000256" key="1">
    <source>
        <dbReference type="ARBA" id="ARBA00004141"/>
    </source>
</evidence>
<dbReference type="PANTHER" id="PTHR34583">
    <property type="entry name" value="ANTIPORTER SUBUNIT MNHC2-RELATED"/>
    <property type="match status" value="1"/>
</dbReference>
<dbReference type="EMBL" id="FNFC01000003">
    <property type="protein sequence ID" value="SDJ44702.1"/>
    <property type="molecule type" value="Genomic_DNA"/>
</dbReference>
<dbReference type="PANTHER" id="PTHR34583:SF3">
    <property type="entry name" value="MULTISUBUNIT SODIUM_HYDROGEN ANTIPORTER, MNHC SUBUNIT"/>
    <property type="match status" value="1"/>
</dbReference>
<accession>A0A1G8TT52</accession>
<dbReference type="Proteomes" id="UP000198856">
    <property type="component" value="Unassembled WGS sequence"/>
</dbReference>
<keyword evidence="3 5" id="KW-1133">Transmembrane helix</keyword>
<evidence type="ECO:0000256" key="4">
    <source>
        <dbReference type="ARBA" id="ARBA00023136"/>
    </source>
</evidence>
<evidence type="ECO:0000313" key="6">
    <source>
        <dbReference type="EMBL" id="SDJ44702.1"/>
    </source>
</evidence>
<comment type="subcellular location">
    <subcellularLocation>
        <location evidence="1">Membrane</location>
        <topology evidence="1">Multi-pass membrane protein</topology>
    </subcellularLocation>
</comment>
<dbReference type="AlphaFoldDB" id="A0A1G8TT52"/>
<protein>
    <submittedName>
        <fullName evidence="6">Multisubunit sodium/proton antiporter, MrpC subunit</fullName>
    </submittedName>
</protein>
<proteinExistence type="predicted"/>
<name>A0A1G8TT52_9EURY</name>
<evidence type="ECO:0000256" key="3">
    <source>
        <dbReference type="ARBA" id="ARBA00022989"/>
    </source>
</evidence>
<dbReference type="STRING" id="890420.SAMN05216226_103239"/>
<keyword evidence="4 5" id="KW-0472">Membrane</keyword>
<feature type="transmembrane region" description="Helical" evidence="5">
    <location>
        <begin position="101"/>
        <end position="122"/>
    </location>
</feature>
<organism evidence="6 7">
    <name type="scientific">Halovenus aranensis</name>
    <dbReference type="NCBI Taxonomy" id="890420"/>
    <lineage>
        <taxon>Archaea</taxon>
        <taxon>Methanobacteriati</taxon>
        <taxon>Methanobacteriota</taxon>
        <taxon>Stenosarchaea group</taxon>
        <taxon>Halobacteria</taxon>
        <taxon>Halobacteriales</taxon>
        <taxon>Haloarculaceae</taxon>
        <taxon>Halovenus</taxon>
    </lineage>
</organism>
<dbReference type="OrthoDB" id="18006at2157"/>